<gene>
    <name evidence="1" type="primary">MIH1</name>
    <name evidence="1" type="ORF">H4R21_000406</name>
</gene>
<dbReference type="EC" id="3.1.3.48" evidence="1"/>
<reference evidence="1" key="1">
    <citation type="submission" date="2022-07" db="EMBL/GenBank/DDBJ databases">
        <title>Phylogenomic reconstructions and comparative analyses of Kickxellomycotina fungi.</title>
        <authorList>
            <person name="Reynolds N.K."/>
            <person name="Stajich J.E."/>
            <person name="Barry K."/>
            <person name="Grigoriev I.V."/>
            <person name="Crous P."/>
            <person name="Smith M.E."/>
        </authorList>
    </citation>
    <scope>NUCLEOTIDE SEQUENCE</scope>
    <source>
        <strain evidence="1">BCRC 34780</strain>
    </source>
</reference>
<accession>A0ACC1LGJ1</accession>
<organism evidence="1 2">
    <name type="scientific">Coemansia helicoidea</name>
    <dbReference type="NCBI Taxonomy" id="1286919"/>
    <lineage>
        <taxon>Eukaryota</taxon>
        <taxon>Fungi</taxon>
        <taxon>Fungi incertae sedis</taxon>
        <taxon>Zoopagomycota</taxon>
        <taxon>Kickxellomycotina</taxon>
        <taxon>Kickxellomycetes</taxon>
        <taxon>Kickxellales</taxon>
        <taxon>Kickxellaceae</taxon>
        <taxon>Coemansia</taxon>
    </lineage>
</organism>
<sequence>MNAVASDRLPSRCLRGISSPNPFVATPSRPQGARAMANTAPPAAGRRSPVGGLASELDSSLHLDSDSGSPRLPPAPPPPPPPPPAFEPFGAGEGAGLVTPMLIRSRKRPMRDLGSPGLAAAAAASNSPSAAFWARNRGRRMAAPTPLALATPSRPPPAVPATAAPVFGPHESLLSVDDDSSFDDDGSLTSLPRMRGSAIRTILEDRALDFTPLQSQASRIKRVRGQSTAIPSFAPLAEAAEEDAAALLPPAAAPAFSPGLSPCFSPSARSQPECHLLPCASAATDSIMRVDAETVSRLLAGGYDSLYDEKIVVDCRFPYEYEGGHIAGAVNAPTQEHLERLLLEQQSGLHTAGRRVVVVLHCEYSLQRAPSMACHLRRRDRERNMHRYPHLDYPEIYVLKGGYRGFFGAHKQLCEPQSYVEMNDSQHAADCRARMLQFNRTFKRTKSFGDNGLARSFSATVSAGSLFTLPAQSPTPPARTVSSSSLPTRPRRLGRTQSARPGINLLDFSQR</sequence>
<evidence type="ECO:0000313" key="1">
    <source>
        <dbReference type="EMBL" id="KAJ2807602.1"/>
    </source>
</evidence>
<proteinExistence type="predicted"/>
<name>A0ACC1LGJ1_9FUNG</name>
<evidence type="ECO:0000313" key="2">
    <source>
        <dbReference type="Proteomes" id="UP001140087"/>
    </source>
</evidence>
<protein>
    <submittedName>
        <fullName evidence="1">M-phase inducer phosphatase</fullName>
        <ecNumber evidence="1">3.1.3.48</ecNumber>
    </submittedName>
</protein>
<keyword evidence="2" id="KW-1185">Reference proteome</keyword>
<keyword evidence="1" id="KW-0378">Hydrolase</keyword>
<dbReference type="Proteomes" id="UP001140087">
    <property type="component" value="Unassembled WGS sequence"/>
</dbReference>
<comment type="caution">
    <text evidence="1">The sequence shown here is derived from an EMBL/GenBank/DDBJ whole genome shotgun (WGS) entry which is preliminary data.</text>
</comment>
<dbReference type="EMBL" id="JANBUN010000045">
    <property type="protein sequence ID" value="KAJ2807602.1"/>
    <property type="molecule type" value="Genomic_DNA"/>
</dbReference>